<sequence length="53" mass="6335">MERGLLTNLSFRRPESCEKNFYFYCLRYLFIPIWPSETYLQHSGLLVSSKNVS</sequence>
<protein>
    <submittedName>
        <fullName evidence="1">Uncharacterized protein</fullName>
    </submittedName>
</protein>
<comment type="caution">
    <text evidence="1">The sequence shown here is derived from an EMBL/GenBank/DDBJ whole genome shotgun (WGS) entry which is preliminary data.</text>
</comment>
<dbReference type="Proteomes" id="UP000004621">
    <property type="component" value="Unassembled WGS sequence"/>
</dbReference>
<name>A0A9W5IPU5_NEISU</name>
<accession>A0A9W5IPU5</accession>
<gene>
    <name evidence="1" type="ORF">NEISUBOT_05046</name>
</gene>
<evidence type="ECO:0000313" key="1">
    <source>
        <dbReference type="EMBL" id="EFC51552.1"/>
    </source>
</evidence>
<dbReference type="AlphaFoldDB" id="A0A9W5IPU5"/>
<proteinExistence type="predicted"/>
<dbReference type="EMBL" id="ACEO02000010">
    <property type="protein sequence ID" value="EFC51552.1"/>
    <property type="molecule type" value="Genomic_DNA"/>
</dbReference>
<reference evidence="1 2" key="1">
    <citation type="submission" date="2010-01" db="EMBL/GenBank/DDBJ databases">
        <authorList>
            <person name="Weinstock G."/>
            <person name="Sodergren E."/>
            <person name="Clifton S."/>
            <person name="Fulton L."/>
            <person name="Fulton B."/>
            <person name="Courtney L."/>
            <person name="Fronick C."/>
            <person name="Harrison M."/>
            <person name="Strong C."/>
            <person name="Farmer C."/>
            <person name="Delahaunty K."/>
            <person name="Markovic C."/>
            <person name="Hall O."/>
            <person name="Minx P."/>
            <person name="Tomlinson C."/>
            <person name="Mitreva M."/>
            <person name="Nelson J."/>
            <person name="Hou S."/>
            <person name="Wollam A."/>
            <person name="Pepin K.H."/>
            <person name="Johnson M."/>
            <person name="Bhonagiri V."/>
            <person name="Nash W.E."/>
            <person name="Warren W."/>
            <person name="Chinwalla A."/>
            <person name="Mardis E.R."/>
            <person name="Wilson R.K."/>
        </authorList>
    </citation>
    <scope>NUCLEOTIDE SEQUENCE [LARGE SCALE GENOMIC DNA]</scope>
    <source>
        <strain evidence="1 2">NJ9703</strain>
    </source>
</reference>
<organism evidence="1 2">
    <name type="scientific">Neisseria subflava NJ9703</name>
    <dbReference type="NCBI Taxonomy" id="546268"/>
    <lineage>
        <taxon>Bacteria</taxon>
        <taxon>Pseudomonadati</taxon>
        <taxon>Pseudomonadota</taxon>
        <taxon>Betaproteobacteria</taxon>
        <taxon>Neisseriales</taxon>
        <taxon>Neisseriaceae</taxon>
        <taxon>Neisseria</taxon>
    </lineage>
</organism>
<evidence type="ECO:0000313" key="2">
    <source>
        <dbReference type="Proteomes" id="UP000004621"/>
    </source>
</evidence>